<proteinExistence type="predicted"/>
<organism evidence="2">
    <name type="scientific">Eucalyptus grandis</name>
    <name type="common">Flooded gum</name>
    <dbReference type="NCBI Taxonomy" id="71139"/>
    <lineage>
        <taxon>Eukaryota</taxon>
        <taxon>Viridiplantae</taxon>
        <taxon>Streptophyta</taxon>
        <taxon>Embryophyta</taxon>
        <taxon>Tracheophyta</taxon>
        <taxon>Spermatophyta</taxon>
        <taxon>Magnoliopsida</taxon>
        <taxon>eudicotyledons</taxon>
        <taxon>Gunneridae</taxon>
        <taxon>Pentapetalae</taxon>
        <taxon>rosids</taxon>
        <taxon>malvids</taxon>
        <taxon>Myrtales</taxon>
        <taxon>Myrtaceae</taxon>
        <taxon>Myrtoideae</taxon>
        <taxon>Eucalypteae</taxon>
        <taxon>Eucalyptus</taxon>
    </lineage>
</organism>
<keyword evidence="1" id="KW-1133">Transmembrane helix</keyword>
<dbReference type="EMBL" id="KK198755">
    <property type="protein sequence ID" value="KCW82864.1"/>
    <property type="molecule type" value="Genomic_DNA"/>
</dbReference>
<dbReference type="InParanoid" id="A0A059CXB8"/>
<evidence type="ECO:0000256" key="1">
    <source>
        <dbReference type="SAM" id="Phobius"/>
    </source>
</evidence>
<gene>
    <name evidence="2" type="ORF">EUGRSUZ_C04233</name>
</gene>
<keyword evidence="1" id="KW-0812">Transmembrane</keyword>
<evidence type="ECO:0000313" key="2">
    <source>
        <dbReference type="EMBL" id="KCW82864.1"/>
    </source>
</evidence>
<keyword evidence="1" id="KW-0472">Membrane</keyword>
<feature type="transmembrane region" description="Helical" evidence="1">
    <location>
        <begin position="36"/>
        <end position="55"/>
    </location>
</feature>
<name>A0A059CXB8_EUCGR</name>
<dbReference type="Gramene" id="KCW82864">
    <property type="protein sequence ID" value="KCW82864"/>
    <property type="gene ID" value="EUGRSUZ_C04233"/>
</dbReference>
<sequence length="90" mass="10356">MKCLVPRDVGLVPTFIKLEMLILDLVFHSRGTRSDWTAWTGSMIFYFLFISHTSFFPFPSHVSRSELLHCLSLSFVFGNLLIKLSSMNNL</sequence>
<protein>
    <submittedName>
        <fullName evidence="2">Uncharacterized protein</fullName>
    </submittedName>
</protein>
<dbReference type="AlphaFoldDB" id="A0A059CXB8"/>
<reference evidence="2" key="1">
    <citation type="submission" date="2013-07" db="EMBL/GenBank/DDBJ databases">
        <title>The genome of Eucalyptus grandis.</title>
        <authorList>
            <person name="Schmutz J."/>
            <person name="Hayes R."/>
            <person name="Myburg A."/>
            <person name="Tuskan G."/>
            <person name="Grattapaglia D."/>
            <person name="Rokhsar D.S."/>
        </authorList>
    </citation>
    <scope>NUCLEOTIDE SEQUENCE</scope>
    <source>
        <tissue evidence="2">Leaf extractions</tissue>
    </source>
</reference>
<accession>A0A059CXB8</accession>